<evidence type="ECO:0000313" key="6">
    <source>
        <dbReference type="Proteomes" id="UP000186108"/>
    </source>
</evidence>
<reference evidence="4 6" key="1">
    <citation type="submission" date="2014-07" db="EMBL/GenBank/DDBJ databases">
        <authorList>
            <person name="Zhang J.E."/>
            <person name="Yang H."/>
            <person name="Guo J."/>
            <person name="Deng Z."/>
            <person name="Luo H."/>
            <person name="Luo M."/>
            <person name="Zhao B."/>
        </authorList>
    </citation>
    <scope>NUCLEOTIDE SEQUENCE [LARGE SCALE GENOMIC DNA]</scope>
    <source>
        <strain evidence="4 6">1CP</strain>
    </source>
</reference>
<protein>
    <submittedName>
        <fullName evidence="4">Uncharacterized protein</fullName>
    </submittedName>
</protein>
<evidence type="ECO:0000313" key="2">
    <source>
        <dbReference type="EMBL" id="ANS25952.1"/>
    </source>
</evidence>
<feature type="region of interest" description="Disordered" evidence="1">
    <location>
        <begin position="34"/>
        <end position="53"/>
    </location>
</feature>
<evidence type="ECO:0000313" key="5">
    <source>
        <dbReference type="EMBL" id="ANS31469.1"/>
    </source>
</evidence>
<dbReference type="EMBL" id="CP009111">
    <property type="protein sequence ID" value="ANS25952.1"/>
    <property type="molecule type" value="Genomic_DNA"/>
</dbReference>
<accession>A0A1B1K887</accession>
<name>A0A1B1K887_RHOOP</name>
<evidence type="ECO:0000256" key="1">
    <source>
        <dbReference type="SAM" id="MobiDB-lite"/>
    </source>
</evidence>
<organism evidence="4 6">
    <name type="scientific">Rhodococcus opacus</name>
    <name type="common">Nocardia opaca</name>
    <dbReference type="NCBI Taxonomy" id="37919"/>
    <lineage>
        <taxon>Bacteria</taxon>
        <taxon>Bacillati</taxon>
        <taxon>Actinomycetota</taxon>
        <taxon>Actinomycetes</taxon>
        <taxon>Mycobacteriales</taxon>
        <taxon>Nocardiaceae</taxon>
        <taxon>Rhodococcus</taxon>
    </lineage>
</organism>
<dbReference type="EMBL" id="CP009111">
    <property type="protein sequence ID" value="ANS31469.1"/>
    <property type="molecule type" value="Genomic_DNA"/>
</dbReference>
<dbReference type="EMBL" id="CP009111">
    <property type="protein sequence ID" value="ANS28853.1"/>
    <property type="molecule type" value="Genomic_DNA"/>
</dbReference>
<evidence type="ECO:0000313" key="3">
    <source>
        <dbReference type="EMBL" id="ANS28032.1"/>
    </source>
</evidence>
<sequence>MIAYTLPEIRRLLMQLILRHAHPDEHTWSWSNWRRRRQHQARTSHYRRRGHLP</sequence>
<evidence type="ECO:0000313" key="4">
    <source>
        <dbReference type="EMBL" id="ANS28853.1"/>
    </source>
</evidence>
<proteinExistence type="predicted"/>
<gene>
    <name evidence="2" type="ORF">R1CP_06130</name>
    <name evidence="3" type="ORF">R1CP_16730</name>
    <name evidence="4" type="ORF">R1CP_20875</name>
    <name evidence="5" type="ORF">R1CP_34295</name>
</gene>
<dbReference type="Proteomes" id="UP000186108">
    <property type="component" value="Chromosome"/>
</dbReference>
<dbReference type="EMBL" id="CP009111">
    <property type="protein sequence ID" value="ANS28032.1"/>
    <property type="molecule type" value="Genomic_DNA"/>
</dbReference>
<dbReference type="RefSeq" id="WP_196775172.1">
    <property type="nucleotide sequence ID" value="NZ_CP009111.1"/>
</dbReference>
<dbReference type="AlphaFoldDB" id="A0A1B1K887"/>
<dbReference type="PATRIC" id="fig|37919.13.peg.1247"/>